<dbReference type="EMBL" id="LSRQ01005777">
    <property type="protein sequence ID" value="OAY67017.1"/>
    <property type="molecule type" value="Genomic_DNA"/>
</dbReference>
<gene>
    <name evidence="2" type="ORF">ACMD2_04995</name>
</gene>
<dbReference type="Proteomes" id="UP000092600">
    <property type="component" value="Unassembled WGS sequence"/>
</dbReference>
<dbReference type="PANTHER" id="PTHR33386:SF5">
    <property type="entry name" value="OS02G0740600 PROTEIN"/>
    <property type="match status" value="1"/>
</dbReference>
<sequence>MERSGSFGTSWADQWDYGDVEEGTEKKQKQMKMKNTVSSGVKSGAEKTKVVAAAGMKKVKEGTTLGLQWIKDKYQKRTQKHQQKGT</sequence>
<dbReference type="STRING" id="4615.A0A199UQB9"/>
<dbReference type="AlphaFoldDB" id="A0A199UQB9"/>
<proteinExistence type="predicted"/>
<comment type="caution">
    <text evidence="2">The sequence shown here is derived from an EMBL/GenBank/DDBJ whole genome shotgun (WGS) entry which is preliminary data.</text>
</comment>
<evidence type="ECO:0000313" key="2">
    <source>
        <dbReference type="EMBL" id="OAY67017.1"/>
    </source>
</evidence>
<dbReference type="Gramene" id="Aco003596.1.mrna1">
    <property type="protein sequence ID" value="Aco003596.1.mrna1.cds1"/>
    <property type="gene ID" value="Aco003596.1.path1"/>
</dbReference>
<reference evidence="2 3" key="1">
    <citation type="journal article" date="2016" name="DNA Res.">
        <title>The draft genome of MD-2 pineapple using hybrid error correction of long reads.</title>
        <authorList>
            <person name="Redwan R.M."/>
            <person name="Saidin A."/>
            <person name="Kumar S.V."/>
        </authorList>
    </citation>
    <scope>NUCLEOTIDE SEQUENCE [LARGE SCALE GENOMIC DNA]</scope>
    <source>
        <strain evidence="3">cv. MD2</strain>
        <tissue evidence="2">Leaf</tissue>
    </source>
</reference>
<evidence type="ECO:0000256" key="1">
    <source>
        <dbReference type="SAM" id="MobiDB-lite"/>
    </source>
</evidence>
<name>A0A199UQB9_ANACO</name>
<dbReference type="PANTHER" id="PTHR33386">
    <property type="entry name" value="OS02G0740600 PROTEIN"/>
    <property type="match status" value="1"/>
</dbReference>
<evidence type="ECO:0000313" key="3">
    <source>
        <dbReference type="Proteomes" id="UP000092600"/>
    </source>
</evidence>
<organism evidence="2 3">
    <name type="scientific">Ananas comosus</name>
    <name type="common">Pineapple</name>
    <name type="synonym">Ananas ananas</name>
    <dbReference type="NCBI Taxonomy" id="4615"/>
    <lineage>
        <taxon>Eukaryota</taxon>
        <taxon>Viridiplantae</taxon>
        <taxon>Streptophyta</taxon>
        <taxon>Embryophyta</taxon>
        <taxon>Tracheophyta</taxon>
        <taxon>Spermatophyta</taxon>
        <taxon>Magnoliopsida</taxon>
        <taxon>Liliopsida</taxon>
        <taxon>Poales</taxon>
        <taxon>Bromeliaceae</taxon>
        <taxon>Bromelioideae</taxon>
        <taxon>Ananas</taxon>
    </lineage>
</organism>
<accession>A0A199UQB9</accession>
<protein>
    <submittedName>
        <fullName evidence="2">Uncharacterized protein</fullName>
    </submittedName>
</protein>
<feature type="region of interest" description="Disordered" evidence="1">
    <location>
        <begin position="18"/>
        <end position="44"/>
    </location>
</feature>